<evidence type="ECO:0000313" key="1">
    <source>
        <dbReference type="EMBL" id="AVO33694.1"/>
    </source>
</evidence>
<reference evidence="1 2" key="1">
    <citation type="submission" date="2018-03" db="EMBL/GenBank/DDBJ databases">
        <title>Genome sequencing of Ottowia sp.</title>
        <authorList>
            <person name="Kim S.-J."/>
            <person name="Heo J."/>
            <person name="Kwon S.-W."/>
        </authorList>
    </citation>
    <scope>NUCLEOTIDE SEQUENCE [LARGE SCALE GENOMIC DNA]</scope>
    <source>
        <strain evidence="1 2">KADR8-3</strain>
    </source>
</reference>
<organism evidence="1 2">
    <name type="scientific">Ottowia oryzae</name>
    <dbReference type="NCBI Taxonomy" id="2109914"/>
    <lineage>
        <taxon>Bacteria</taxon>
        <taxon>Pseudomonadati</taxon>
        <taxon>Pseudomonadota</taxon>
        <taxon>Betaproteobacteria</taxon>
        <taxon>Burkholderiales</taxon>
        <taxon>Comamonadaceae</taxon>
        <taxon>Ottowia</taxon>
    </lineage>
</organism>
<gene>
    <name evidence="1" type="ORF">C6570_05040</name>
</gene>
<name>A0A2S0MCS9_9BURK</name>
<sequence>MATLAQRLSAVLQAIGVDMKSVLPWAAKTPPSGAVVGTSDSQTLGNKTLAAPVISGSARFEAVQQLIANTSSTPVNFANGQKVHVYVQVNTTLQITTPGVGNYQIVVTMASAGLSVSVNPVSFWVGAASQPAMNTANGGRTLLSFYSDGSFLYCGVAKLNAT</sequence>
<proteinExistence type="predicted"/>
<evidence type="ECO:0000313" key="2">
    <source>
        <dbReference type="Proteomes" id="UP000239709"/>
    </source>
</evidence>
<dbReference type="RefSeq" id="WP_106702251.1">
    <property type="nucleotide sequence ID" value="NZ_CP027666.1"/>
</dbReference>
<dbReference type="AlphaFoldDB" id="A0A2S0MCS9"/>
<dbReference type="Proteomes" id="UP000239709">
    <property type="component" value="Chromosome"/>
</dbReference>
<dbReference type="KEGG" id="otk:C6570_05040"/>
<accession>A0A2S0MCS9</accession>
<keyword evidence="2" id="KW-1185">Reference proteome</keyword>
<protein>
    <submittedName>
        <fullName evidence="1">Uncharacterized protein</fullName>
    </submittedName>
</protein>
<dbReference type="EMBL" id="CP027666">
    <property type="protein sequence ID" value="AVO33694.1"/>
    <property type="molecule type" value="Genomic_DNA"/>
</dbReference>